<comment type="caution">
    <text evidence="1">The sequence shown here is derived from an EMBL/GenBank/DDBJ whole genome shotgun (WGS) entry which is preliminary data.</text>
</comment>
<protein>
    <submittedName>
        <fullName evidence="1">Uncharacterized protein</fullName>
    </submittedName>
</protein>
<name>A0ABD2WJ80_9HYME</name>
<dbReference type="AlphaFoldDB" id="A0ABD2WJ80"/>
<evidence type="ECO:0000313" key="2">
    <source>
        <dbReference type="Proteomes" id="UP001627154"/>
    </source>
</evidence>
<keyword evidence="2" id="KW-1185">Reference proteome</keyword>
<reference evidence="1 2" key="1">
    <citation type="journal article" date="2024" name="bioRxiv">
        <title>A reference genome for Trichogramma kaykai: A tiny desert-dwelling parasitoid wasp with competing sex-ratio distorters.</title>
        <authorList>
            <person name="Culotta J."/>
            <person name="Lindsey A.R."/>
        </authorList>
    </citation>
    <scope>NUCLEOTIDE SEQUENCE [LARGE SCALE GENOMIC DNA]</scope>
    <source>
        <strain evidence="1 2">KSX58</strain>
    </source>
</reference>
<gene>
    <name evidence="1" type="ORF">TKK_012696</name>
</gene>
<evidence type="ECO:0000313" key="1">
    <source>
        <dbReference type="EMBL" id="KAL3392636.1"/>
    </source>
</evidence>
<accession>A0ABD2WJ80</accession>
<organism evidence="1 2">
    <name type="scientific">Trichogramma kaykai</name>
    <dbReference type="NCBI Taxonomy" id="54128"/>
    <lineage>
        <taxon>Eukaryota</taxon>
        <taxon>Metazoa</taxon>
        <taxon>Ecdysozoa</taxon>
        <taxon>Arthropoda</taxon>
        <taxon>Hexapoda</taxon>
        <taxon>Insecta</taxon>
        <taxon>Pterygota</taxon>
        <taxon>Neoptera</taxon>
        <taxon>Endopterygota</taxon>
        <taxon>Hymenoptera</taxon>
        <taxon>Apocrita</taxon>
        <taxon>Proctotrupomorpha</taxon>
        <taxon>Chalcidoidea</taxon>
        <taxon>Trichogrammatidae</taxon>
        <taxon>Trichogramma</taxon>
    </lineage>
</organism>
<proteinExistence type="predicted"/>
<dbReference type="Proteomes" id="UP001627154">
    <property type="component" value="Unassembled WGS sequence"/>
</dbReference>
<dbReference type="EMBL" id="JBJJXI010000102">
    <property type="protein sequence ID" value="KAL3392636.1"/>
    <property type="molecule type" value="Genomic_DNA"/>
</dbReference>
<sequence length="198" mass="21838">MSLSALDSGFKEARGRFAKLTRACQHRDFFADLLLLLLLLRDRFIIAAPKRHIEQAILRLTCSECYKMSAIPQGAFAALKVRKNQDLPRILNIRAEEDKQDNKSGAFNLEEGRELSAPHYSSKLMNSIWGLYNRYSVHNFKQIHGNEESKVISAGACWDALAVKSGGSSSVVAAASSGRDLCGSGPAHIMAQQHRAGH</sequence>